<organism evidence="1 2">
    <name type="scientific">Artomyces pyxidatus</name>
    <dbReference type="NCBI Taxonomy" id="48021"/>
    <lineage>
        <taxon>Eukaryota</taxon>
        <taxon>Fungi</taxon>
        <taxon>Dikarya</taxon>
        <taxon>Basidiomycota</taxon>
        <taxon>Agaricomycotina</taxon>
        <taxon>Agaricomycetes</taxon>
        <taxon>Russulales</taxon>
        <taxon>Auriscalpiaceae</taxon>
        <taxon>Artomyces</taxon>
    </lineage>
</organism>
<keyword evidence="2" id="KW-1185">Reference proteome</keyword>
<evidence type="ECO:0000313" key="2">
    <source>
        <dbReference type="Proteomes" id="UP000814140"/>
    </source>
</evidence>
<evidence type="ECO:0000313" key="1">
    <source>
        <dbReference type="EMBL" id="KAI0067125.1"/>
    </source>
</evidence>
<reference evidence="1" key="1">
    <citation type="submission" date="2021-03" db="EMBL/GenBank/DDBJ databases">
        <authorList>
            <consortium name="DOE Joint Genome Institute"/>
            <person name="Ahrendt S."/>
            <person name="Looney B.P."/>
            <person name="Miyauchi S."/>
            <person name="Morin E."/>
            <person name="Drula E."/>
            <person name="Courty P.E."/>
            <person name="Chicoki N."/>
            <person name="Fauchery L."/>
            <person name="Kohler A."/>
            <person name="Kuo A."/>
            <person name="Labutti K."/>
            <person name="Pangilinan J."/>
            <person name="Lipzen A."/>
            <person name="Riley R."/>
            <person name="Andreopoulos W."/>
            <person name="He G."/>
            <person name="Johnson J."/>
            <person name="Barry K.W."/>
            <person name="Grigoriev I.V."/>
            <person name="Nagy L."/>
            <person name="Hibbett D."/>
            <person name="Henrissat B."/>
            <person name="Matheny P.B."/>
            <person name="Labbe J."/>
            <person name="Martin F."/>
        </authorList>
    </citation>
    <scope>NUCLEOTIDE SEQUENCE</scope>
    <source>
        <strain evidence="1">HHB10654</strain>
    </source>
</reference>
<accession>A0ACB8TFE8</accession>
<gene>
    <name evidence="1" type="ORF">BV25DRAFT_1820293</name>
</gene>
<dbReference type="EMBL" id="MU277191">
    <property type="protein sequence ID" value="KAI0067125.1"/>
    <property type="molecule type" value="Genomic_DNA"/>
</dbReference>
<name>A0ACB8TFE8_9AGAM</name>
<reference evidence="1" key="2">
    <citation type="journal article" date="2022" name="New Phytol.">
        <title>Evolutionary transition to the ectomycorrhizal habit in the genomes of a hyperdiverse lineage of mushroom-forming fungi.</title>
        <authorList>
            <person name="Looney B."/>
            <person name="Miyauchi S."/>
            <person name="Morin E."/>
            <person name="Drula E."/>
            <person name="Courty P.E."/>
            <person name="Kohler A."/>
            <person name="Kuo A."/>
            <person name="LaButti K."/>
            <person name="Pangilinan J."/>
            <person name="Lipzen A."/>
            <person name="Riley R."/>
            <person name="Andreopoulos W."/>
            <person name="He G."/>
            <person name="Johnson J."/>
            <person name="Nolan M."/>
            <person name="Tritt A."/>
            <person name="Barry K.W."/>
            <person name="Grigoriev I.V."/>
            <person name="Nagy L.G."/>
            <person name="Hibbett D."/>
            <person name="Henrissat B."/>
            <person name="Matheny P.B."/>
            <person name="Labbe J."/>
            <person name="Martin F.M."/>
        </authorList>
    </citation>
    <scope>NUCLEOTIDE SEQUENCE</scope>
    <source>
        <strain evidence="1">HHB10654</strain>
    </source>
</reference>
<dbReference type="Proteomes" id="UP000814140">
    <property type="component" value="Unassembled WGS sequence"/>
</dbReference>
<proteinExistence type="predicted"/>
<protein>
    <submittedName>
        <fullName evidence="1">Uncharacterized protein</fullName>
    </submittedName>
</protein>
<comment type="caution">
    <text evidence="1">The sequence shown here is derived from an EMBL/GenBank/DDBJ whole genome shotgun (WGS) entry which is preliminary data.</text>
</comment>
<sequence length="56" mass="5881">MVAVHGSVNIPPVHATSCSLARERDWARLERTVQTEDRSAASGSQADPSSAAPGHI</sequence>